<evidence type="ECO:0000313" key="3">
    <source>
        <dbReference type="EMBL" id="NJQ06551.1"/>
    </source>
</evidence>
<feature type="transmembrane region" description="Helical" evidence="2">
    <location>
        <begin position="35"/>
        <end position="55"/>
    </location>
</feature>
<sequence>MSDRPAGSGSAQHTVDSPGDERSTLTRLIDRYGRLPLVTSVVFGVSAVLLAVAAISDNPTLFFAAWAVNYVTDWHLRLRGRVANAVLRRFGFGDRLREFNRLMLLVLLAVVNEMSGVTVFALLVTVYFSANGSHAPLIGYRNKRRNVPVAVLNMDMSELKVPAAPNSAKWRQRGLTRVPGPEILLAAAAAAVLAGFGVGWLALAGLATLVTLVAAAQLALYARQNRRIPEAPEIIEVLNRRLAEYRPEVALYFTFAATGQDFMYQVNMWIDTLEKLDRRAIIILRETAAMTQLDRTRLPVVCMRKADDLALLDLSDLRVVLYPGNAGKNVHMLQKAEAKHVFIGHGDSDKLASSNRVSRVFDEIWVAGQGGRDRYQRVRHAIDPDSLVSVGRPQLSEVLPAPAERTPGPLTVLYGPTWEGWTDEACHTSLLPMGERIIGGLLARDDIRVIYKPHPLTGKRSPEVERIDAQVRRLLHRDNERRAARRDPEHVAATDRRLAEIEGRIAEISGRSEDGDWLQWTRDARWESRDVRAEIAELRTRWSELFWDEAYQGGCHLVVTDRLPSLYDCFNHADLLISDMSSVISDFVASCKPYVVTNAHDEDAEQYRLLNPTAGAAYLLGSDCAELDDILGTVAATADDPLAQHRVELKRYLLGPDEPSAMTQFNTAVESLHARALHAYPLGTAAEPVPAAPAYSRQATGLIPRQATERVPETLA</sequence>
<evidence type="ECO:0000313" key="4">
    <source>
        <dbReference type="Proteomes" id="UP000578686"/>
    </source>
</evidence>
<feature type="transmembrane region" description="Helical" evidence="2">
    <location>
        <begin position="183"/>
        <end position="216"/>
    </location>
</feature>
<keyword evidence="2" id="KW-0472">Membrane</keyword>
<keyword evidence="4" id="KW-1185">Reference proteome</keyword>
<evidence type="ECO:0000256" key="2">
    <source>
        <dbReference type="SAM" id="Phobius"/>
    </source>
</evidence>
<protein>
    <recommendedName>
        <fullName evidence="5">Integral membrane protein</fullName>
    </recommendedName>
</protein>
<dbReference type="RefSeq" id="WP_167970738.1">
    <property type="nucleotide sequence ID" value="NZ_BHZG01000277.1"/>
</dbReference>
<dbReference type="Proteomes" id="UP000578686">
    <property type="component" value="Unassembled WGS sequence"/>
</dbReference>
<proteinExistence type="predicted"/>
<evidence type="ECO:0000256" key="1">
    <source>
        <dbReference type="SAM" id="MobiDB-lite"/>
    </source>
</evidence>
<evidence type="ECO:0008006" key="5">
    <source>
        <dbReference type="Google" id="ProtNLM"/>
    </source>
</evidence>
<accession>A0A7X6HZE8</accession>
<feature type="region of interest" description="Disordered" evidence="1">
    <location>
        <begin position="1"/>
        <end position="22"/>
    </location>
</feature>
<organism evidence="3 4">
    <name type="scientific">Streptomyces lonarensis</name>
    <dbReference type="NCBI Taxonomy" id="700599"/>
    <lineage>
        <taxon>Bacteria</taxon>
        <taxon>Bacillati</taxon>
        <taxon>Actinomycetota</taxon>
        <taxon>Actinomycetes</taxon>
        <taxon>Kitasatosporales</taxon>
        <taxon>Streptomycetaceae</taxon>
        <taxon>Streptomyces</taxon>
    </lineage>
</organism>
<dbReference type="AlphaFoldDB" id="A0A7X6HZE8"/>
<feature type="transmembrane region" description="Helical" evidence="2">
    <location>
        <begin position="99"/>
        <end position="128"/>
    </location>
</feature>
<dbReference type="EMBL" id="JAAVJD010000092">
    <property type="protein sequence ID" value="NJQ06551.1"/>
    <property type="molecule type" value="Genomic_DNA"/>
</dbReference>
<name>A0A7X6HZE8_9ACTN</name>
<reference evidence="3 4" key="1">
    <citation type="submission" date="2020-03" db="EMBL/GenBank/DDBJ databases">
        <title>Draft genome of Streptomyces sp. ventii, isolated from the Axial Seamount in the Pacific Ocean, and resequencing of the two type strains Streptomyces lonarensis strain NCL 716 and Streptomyces bohaiensis strain 11A07.</title>
        <authorList>
            <person name="Loughran R.M."/>
            <person name="Pfannmuller K.M."/>
            <person name="Wasson B.J."/>
            <person name="Deadmond M.C."/>
            <person name="Paddock B.E."/>
            <person name="Koyack M.J."/>
            <person name="Gallegos D.A."/>
            <person name="Mitchell E.A."/>
            <person name="Ushijima B."/>
            <person name="Saw J.H."/>
            <person name="Mcphail K.L."/>
            <person name="Videau P."/>
        </authorList>
    </citation>
    <scope>NUCLEOTIDE SEQUENCE [LARGE SCALE GENOMIC DNA]</scope>
    <source>
        <strain evidence="3 4">NCL716</strain>
    </source>
</reference>
<dbReference type="InterPro" id="IPR043148">
    <property type="entry name" value="TagF_C"/>
</dbReference>
<gene>
    <name evidence="3" type="ORF">HCN56_13390</name>
</gene>
<keyword evidence="2" id="KW-1133">Transmembrane helix</keyword>
<keyword evidence="2" id="KW-0812">Transmembrane</keyword>
<dbReference type="Gene3D" id="3.40.50.12580">
    <property type="match status" value="1"/>
</dbReference>
<comment type="caution">
    <text evidence="3">The sequence shown here is derived from an EMBL/GenBank/DDBJ whole genome shotgun (WGS) entry which is preliminary data.</text>
</comment>